<evidence type="ECO:0000313" key="3">
    <source>
        <dbReference type="Proteomes" id="UP000074119"/>
    </source>
</evidence>
<keyword evidence="1" id="KW-1133">Transmembrane helix</keyword>
<protein>
    <submittedName>
        <fullName evidence="2">Uncharacterized protein</fullName>
    </submittedName>
</protein>
<gene>
    <name evidence="2" type="ORF">AZF00_01175</name>
</gene>
<evidence type="ECO:0000256" key="1">
    <source>
        <dbReference type="SAM" id="Phobius"/>
    </source>
</evidence>
<dbReference type="AlphaFoldDB" id="A0A127M197"/>
<sequence>MPGAASQLVIFLMALLVTSILRMNAFYLRSILLQACDSLWCEGANLVRIAMWNVATYSFIIAELQLAVT</sequence>
<keyword evidence="1" id="KW-0472">Membrane</keyword>
<keyword evidence="1" id="KW-0812">Transmembrane</keyword>
<evidence type="ECO:0000313" key="2">
    <source>
        <dbReference type="EMBL" id="AMO66995.1"/>
    </source>
</evidence>
<proteinExistence type="predicted"/>
<reference evidence="2 3" key="1">
    <citation type="submission" date="2015-12" db="EMBL/GenBank/DDBJ databases">
        <authorList>
            <person name="Shamseldin A."/>
            <person name="Moawad H."/>
            <person name="Abd El-Rahim W.M."/>
            <person name="Sadowsky M.J."/>
        </authorList>
    </citation>
    <scope>NUCLEOTIDE SEQUENCE [LARGE SCALE GENOMIC DNA]</scope>
    <source>
        <strain evidence="2 3">SM2</strain>
    </source>
</reference>
<dbReference type="STRING" id="1470434.AZF00_01175"/>
<accession>A0A127M197</accession>
<dbReference type="Proteomes" id="UP000074119">
    <property type="component" value="Chromosome"/>
</dbReference>
<dbReference type="KEGG" id="zal:AZF00_01175"/>
<feature type="transmembrane region" description="Helical" evidence="1">
    <location>
        <begin position="6"/>
        <end position="28"/>
    </location>
</feature>
<dbReference type="EMBL" id="CP014544">
    <property type="protein sequence ID" value="AMO66995.1"/>
    <property type="molecule type" value="Genomic_DNA"/>
</dbReference>
<organism evidence="2 3">
    <name type="scientific">Zhongshania aliphaticivorans</name>
    <dbReference type="NCBI Taxonomy" id="1470434"/>
    <lineage>
        <taxon>Bacteria</taxon>
        <taxon>Pseudomonadati</taxon>
        <taxon>Pseudomonadota</taxon>
        <taxon>Gammaproteobacteria</taxon>
        <taxon>Cellvibrionales</taxon>
        <taxon>Spongiibacteraceae</taxon>
        <taxon>Zhongshania</taxon>
    </lineage>
</organism>
<name>A0A127M197_9GAMM</name>